<dbReference type="OrthoDB" id="10432899at2759"/>
<evidence type="ECO:0000313" key="2">
    <source>
        <dbReference type="Proteomes" id="UP000825890"/>
    </source>
</evidence>
<dbReference type="Proteomes" id="UP000825890">
    <property type="component" value="Unassembled WGS sequence"/>
</dbReference>
<dbReference type="GeneID" id="68289898"/>
<reference evidence="1 2" key="1">
    <citation type="submission" date="2021-01" db="EMBL/GenBank/DDBJ databases">
        <title>Cercospora kikuchii MAFF 305040 whole genome shotgun sequence.</title>
        <authorList>
            <person name="Kashiwa T."/>
            <person name="Suzuki T."/>
        </authorList>
    </citation>
    <scope>NUCLEOTIDE SEQUENCE [LARGE SCALE GENOMIC DNA]</scope>
    <source>
        <strain evidence="1 2">MAFF 305040</strain>
    </source>
</reference>
<protein>
    <submittedName>
        <fullName evidence="1">Uncharacterized protein</fullName>
    </submittedName>
</protein>
<gene>
    <name evidence="1" type="ORF">CKM354_000432300</name>
</gene>
<dbReference type="RefSeq" id="XP_044655492.1">
    <property type="nucleotide sequence ID" value="XM_044799557.1"/>
</dbReference>
<organism evidence="1 2">
    <name type="scientific">Cercospora kikuchii</name>
    <dbReference type="NCBI Taxonomy" id="84275"/>
    <lineage>
        <taxon>Eukaryota</taxon>
        <taxon>Fungi</taxon>
        <taxon>Dikarya</taxon>
        <taxon>Ascomycota</taxon>
        <taxon>Pezizomycotina</taxon>
        <taxon>Dothideomycetes</taxon>
        <taxon>Dothideomycetidae</taxon>
        <taxon>Mycosphaerellales</taxon>
        <taxon>Mycosphaerellaceae</taxon>
        <taxon>Cercospora</taxon>
    </lineage>
</organism>
<name>A0A9P3CJN2_9PEZI</name>
<accession>A0A9P3CJN2</accession>
<comment type="caution">
    <text evidence="1">The sequence shown here is derived from an EMBL/GenBank/DDBJ whole genome shotgun (WGS) entry which is preliminary data.</text>
</comment>
<sequence length="92" mass="9863">MAQSLTQTMMKQPEAIPESPGLAECVVEATQPASRSITILRDDNNLPPKAMILYDKLGNVSKAGDLTAVKVTLAKSGAELGENMHCRLENPL</sequence>
<keyword evidence="2" id="KW-1185">Reference proteome</keyword>
<dbReference type="EMBL" id="BOLY01000002">
    <property type="protein sequence ID" value="GIZ41005.1"/>
    <property type="molecule type" value="Genomic_DNA"/>
</dbReference>
<evidence type="ECO:0000313" key="1">
    <source>
        <dbReference type="EMBL" id="GIZ41005.1"/>
    </source>
</evidence>
<proteinExistence type="predicted"/>
<dbReference type="AlphaFoldDB" id="A0A9P3CJN2"/>